<dbReference type="EMBL" id="JBHUHY010000002">
    <property type="protein sequence ID" value="MFD2185795.1"/>
    <property type="molecule type" value="Genomic_DNA"/>
</dbReference>
<organism evidence="2 3">
    <name type="scientific">Aquimarina celericrescens</name>
    <dbReference type="NCBI Taxonomy" id="1964542"/>
    <lineage>
        <taxon>Bacteria</taxon>
        <taxon>Pseudomonadati</taxon>
        <taxon>Bacteroidota</taxon>
        <taxon>Flavobacteriia</taxon>
        <taxon>Flavobacteriales</taxon>
        <taxon>Flavobacteriaceae</taxon>
        <taxon>Aquimarina</taxon>
    </lineage>
</organism>
<dbReference type="RefSeq" id="WP_378318764.1">
    <property type="nucleotide sequence ID" value="NZ_JBHUHY010000002.1"/>
</dbReference>
<evidence type="ECO:0000313" key="2">
    <source>
        <dbReference type="EMBL" id="MFD2185795.1"/>
    </source>
</evidence>
<protein>
    <submittedName>
        <fullName evidence="2">Uncharacterized protein</fullName>
    </submittedName>
</protein>
<keyword evidence="3" id="KW-1185">Reference proteome</keyword>
<gene>
    <name evidence="2" type="ORF">ACFSJT_03260</name>
</gene>
<proteinExistence type="predicted"/>
<evidence type="ECO:0000313" key="3">
    <source>
        <dbReference type="Proteomes" id="UP001597344"/>
    </source>
</evidence>
<keyword evidence="1" id="KW-0732">Signal</keyword>
<comment type="caution">
    <text evidence="2">The sequence shown here is derived from an EMBL/GenBank/DDBJ whole genome shotgun (WGS) entry which is preliminary data.</text>
</comment>
<name>A0ABW5AU39_9FLAO</name>
<feature type="chain" id="PRO_5045733334" evidence="1">
    <location>
        <begin position="22"/>
        <end position="181"/>
    </location>
</feature>
<evidence type="ECO:0000256" key="1">
    <source>
        <dbReference type="SAM" id="SignalP"/>
    </source>
</evidence>
<reference evidence="3" key="1">
    <citation type="journal article" date="2019" name="Int. J. Syst. Evol. Microbiol.">
        <title>The Global Catalogue of Microorganisms (GCM) 10K type strain sequencing project: providing services to taxonomists for standard genome sequencing and annotation.</title>
        <authorList>
            <consortium name="The Broad Institute Genomics Platform"/>
            <consortium name="The Broad Institute Genome Sequencing Center for Infectious Disease"/>
            <person name="Wu L."/>
            <person name="Ma J."/>
        </authorList>
    </citation>
    <scope>NUCLEOTIDE SEQUENCE [LARGE SCALE GENOMIC DNA]</scope>
    <source>
        <strain evidence="3">DT92</strain>
    </source>
</reference>
<dbReference type="Proteomes" id="UP001597344">
    <property type="component" value="Unassembled WGS sequence"/>
</dbReference>
<feature type="signal peptide" evidence="1">
    <location>
        <begin position="1"/>
        <end position="21"/>
    </location>
</feature>
<accession>A0ABW5AU39</accession>
<dbReference type="PROSITE" id="PS51257">
    <property type="entry name" value="PROKAR_LIPOPROTEIN"/>
    <property type="match status" value="1"/>
</dbReference>
<sequence>MKTIKNVWVALALILVYACDADDDTGIDESQPRFSFRISGDGFSRTFTNDDDLENIQLNLKHDADYEFIFSGGDTGGTKLIQMQYPTDYIEFDTTPFPPAPWEQTFPSGSLSGIIFWEGDPSNPITGNILNGTLRPNGELVSITLYFRVEDFGGEARTSNVTDGSLQILIDDHPTELINLN</sequence>